<dbReference type="AlphaFoldDB" id="A0A511DLY7"/>
<accession>A0A511DLY7</accession>
<keyword evidence="3" id="KW-1185">Reference proteome</keyword>
<feature type="domain" description="YdhG-like" evidence="1">
    <location>
        <begin position="19"/>
        <end position="114"/>
    </location>
</feature>
<protein>
    <recommendedName>
        <fullName evidence="1">YdhG-like domain-containing protein</fullName>
    </recommendedName>
</protein>
<organism evidence="2 3">
    <name type="scientific">Pseudonocardia sulfidoxydans NBRC 16205</name>
    <dbReference type="NCBI Taxonomy" id="1223511"/>
    <lineage>
        <taxon>Bacteria</taxon>
        <taxon>Bacillati</taxon>
        <taxon>Actinomycetota</taxon>
        <taxon>Actinomycetes</taxon>
        <taxon>Pseudonocardiales</taxon>
        <taxon>Pseudonocardiaceae</taxon>
        <taxon>Pseudonocardia</taxon>
    </lineage>
</organism>
<dbReference type="Pfam" id="PF08818">
    <property type="entry name" value="DUF1801"/>
    <property type="match status" value="1"/>
</dbReference>
<reference evidence="2 3" key="1">
    <citation type="submission" date="2019-07" db="EMBL/GenBank/DDBJ databases">
        <title>Whole genome shotgun sequence of Pseudonocardia sulfidoxydans NBRC 16205.</title>
        <authorList>
            <person name="Hosoyama A."/>
            <person name="Uohara A."/>
            <person name="Ohji S."/>
            <person name="Ichikawa N."/>
        </authorList>
    </citation>
    <scope>NUCLEOTIDE SEQUENCE [LARGE SCALE GENOMIC DNA]</scope>
    <source>
        <strain evidence="2 3">NBRC 16205</strain>
    </source>
</reference>
<sequence>MDAAARVDELITDHADWRGETLAAARRVILGVDPGIDEAWKYMGAPCWDLDGPLIVGGIFKAKVKLGFMYGASLDDPSGLFNGELGGKQRRSYELYEGDTLDEAGLAALVRAAIAHNRAR</sequence>
<evidence type="ECO:0000313" key="2">
    <source>
        <dbReference type="EMBL" id="GEL24068.1"/>
    </source>
</evidence>
<name>A0A511DLY7_9PSEU</name>
<dbReference type="SUPFAM" id="SSF159888">
    <property type="entry name" value="YdhG-like"/>
    <property type="match status" value="1"/>
</dbReference>
<dbReference type="InterPro" id="IPR014922">
    <property type="entry name" value="YdhG-like"/>
</dbReference>
<proteinExistence type="predicted"/>
<dbReference type="EMBL" id="BJVJ01000028">
    <property type="protein sequence ID" value="GEL24068.1"/>
    <property type="molecule type" value="Genomic_DNA"/>
</dbReference>
<dbReference type="Proteomes" id="UP000321685">
    <property type="component" value="Unassembled WGS sequence"/>
</dbReference>
<gene>
    <name evidence="2" type="ORF">PSU4_30220</name>
</gene>
<evidence type="ECO:0000313" key="3">
    <source>
        <dbReference type="Proteomes" id="UP000321685"/>
    </source>
</evidence>
<evidence type="ECO:0000259" key="1">
    <source>
        <dbReference type="Pfam" id="PF08818"/>
    </source>
</evidence>
<comment type="caution">
    <text evidence="2">The sequence shown here is derived from an EMBL/GenBank/DDBJ whole genome shotgun (WGS) entry which is preliminary data.</text>
</comment>